<feature type="transmembrane region" description="Helical" evidence="2">
    <location>
        <begin position="20"/>
        <end position="40"/>
    </location>
</feature>
<feature type="compositionally biased region" description="Basic and acidic residues" evidence="1">
    <location>
        <begin position="204"/>
        <end position="229"/>
    </location>
</feature>
<feature type="compositionally biased region" description="Pro residues" evidence="1">
    <location>
        <begin position="137"/>
        <end position="164"/>
    </location>
</feature>
<evidence type="ECO:0000313" key="4">
    <source>
        <dbReference type="Proteomes" id="UP000636661"/>
    </source>
</evidence>
<feature type="transmembrane region" description="Helical" evidence="2">
    <location>
        <begin position="92"/>
        <end position="109"/>
    </location>
</feature>
<reference evidence="3" key="2">
    <citation type="submission" date="2020-09" db="EMBL/GenBank/DDBJ databases">
        <authorList>
            <person name="Sun Q."/>
            <person name="Ohkuma M."/>
        </authorList>
    </citation>
    <scope>NUCLEOTIDE SEQUENCE</scope>
    <source>
        <strain evidence="3">JCM 4391</strain>
    </source>
</reference>
<dbReference type="Proteomes" id="UP000636661">
    <property type="component" value="Unassembled WGS sequence"/>
</dbReference>
<evidence type="ECO:0000256" key="1">
    <source>
        <dbReference type="SAM" id="MobiDB-lite"/>
    </source>
</evidence>
<proteinExistence type="predicted"/>
<keyword evidence="2" id="KW-1133">Transmembrane helix</keyword>
<feature type="compositionally biased region" description="Pro residues" evidence="1">
    <location>
        <begin position="172"/>
        <end position="192"/>
    </location>
</feature>
<evidence type="ECO:0000256" key="2">
    <source>
        <dbReference type="SAM" id="Phobius"/>
    </source>
</evidence>
<comment type="caution">
    <text evidence="3">The sequence shown here is derived from an EMBL/GenBank/DDBJ whole genome shotgun (WGS) entry which is preliminary data.</text>
</comment>
<evidence type="ECO:0000313" key="3">
    <source>
        <dbReference type="EMBL" id="GGU33588.1"/>
    </source>
</evidence>
<reference evidence="3" key="1">
    <citation type="journal article" date="2014" name="Int. J. Syst. Evol. Microbiol.">
        <title>Complete genome sequence of Corynebacterium casei LMG S-19264T (=DSM 44701T), isolated from a smear-ripened cheese.</title>
        <authorList>
            <consortium name="US DOE Joint Genome Institute (JGI-PGF)"/>
            <person name="Walter F."/>
            <person name="Albersmeier A."/>
            <person name="Kalinowski J."/>
            <person name="Ruckert C."/>
        </authorList>
    </citation>
    <scope>NUCLEOTIDE SEQUENCE</scope>
    <source>
        <strain evidence="3">JCM 4391</strain>
    </source>
</reference>
<keyword evidence="2" id="KW-0812">Transmembrane</keyword>
<evidence type="ECO:0008006" key="5">
    <source>
        <dbReference type="Google" id="ProtNLM"/>
    </source>
</evidence>
<accession>A0A918M3V7</accession>
<dbReference type="RefSeq" id="WP_189550473.1">
    <property type="nucleotide sequence ID" value="NZ_BMTP01000004.1"/>
</dbReference>
<dbReference type="EMBL" id="BMTP01000004">
    <property type="protein sequence ID" value="GGU33588.1"/>
    <property type="molecule type" value="Genomic_DNA"/>
</dbReference>
<name>A0A918M3V7_9ACTN</name>
<organism evidence="3 4">
    <name type="scientific">Streptomyces lavendofoliae</name>
    <dbReference type="NCBI Taxonomy" id="67314"/>
    <lineage>
        <taxon>Bacteria</taxon>
        <taxon>Bacillati</taxon>
        <taxon>Actinomycetota</taxon>
        <taxon>Actinomycetes</taxon>
        <taxon>Kitasatosporales</taxon>
        <taxon>Streptomycetaceae</taxon>
        <taxon>Streptomyces</taxon>
    </lineage>
</organism>
<feature type="transmembrane region" description="Helical" evidence="2">
    <location>
        <begin position="52"/>
        <end position="72"/>
    </location>
</feature>
<protein>
    <recommendedName>
        <fullName evidence="5">Integral membrane protein</fullName>
    </recommendedName>
</protein>
<gene>
    <name evidence="3" type="ORF">GCM10010274_20950</name>
</gene>
<keyword evidence="2" id="KW-0472">Membrane</keyword>
<keyword evidence="4" id="KW-1185">Reference proteome</keyword>
<feature type="region of interest" description="Disordered" evidence="1">
    <location>
        <begin position="135"/>
        <end position="229"/>
    </location>
</feature>
<dbReference type="AlphaFoldDB" id="A0A918M3V7"/>
<sequence>MHGHGYAPPQPGRPADGTLVVLRTLFVALTVLSCGFLAWAPLLRLAVITRKILDRVLFCVALLSTVGMFVFLGQTVPEDEKQEMSDGSALTFGGWMLITILGVTIYYLVAEIRHYGRAGAPAAAFAPPGTTGYGYPPLAPPAQPAYAQPVPPRPPHPTPPPAPGPALSQQPQPQPQPQSQPHLPPQQTPPRPQVSAKPTSQRIDQVRAELDELSDLLRREPQDPWEQDR</sequence>